<gene>
    <name evidence="6" type="ORF">DPM19_00760</name>
</gene>
<evidence type="ECO:0000256" key="1">
    <source>
        <dbReference type="ARBA" id="ARBA00023015"/>
    </source>
</evidence>
<dbReference type="SMART" id="SM00345">
    <property type="entry name" value="HTH_GNTR"/>
    <property type="match status" value="2"/>
</dbReference>
<dbReference type="InterPro" id="IPR000524">
    <property type="entry name" value="Tscrpt_reg_HTH_GntR"/>
</dbReference>
<feature type="domain" description="HTH gntR-type" evidence="5">
    <location>
        <begin position="53"/>
        <end position="121"/>
    </location>
</feature>
<dbReference type="GO" id="GO:0003677">
    <property type="term" value="F:DNA binding"/>
    <property type="evidence" value="ECO:0007669"/>
    <property type="project" value="UniProtKB-KW"/>
</dbReference>
<dbReference type="GO" id="GO:0003700">
    <property type="term" value="F:DNA-binding transcription factor activity"/>
    <property type="evidence" value="ECO:0007669"/>
    <property type="project" value="InterPro"/>
</dbReference>
<dbReference type="InterPro" id="IPR036388">
    <property type="entry name" value="WH-like_DNA-bd_sf"/>
</dbReference>
<dbReference type="GO" id="GO:0045892">
    <property type="term" value="P:negative regulation of DNA-templated transcription"/>
    <property type="evidence" value="ECO:0007669"/>
    <property type="project" value="TreeGrafter"/>
</dbReference>
<name>A0A365HCU8_9ACTN</name>
<comment type="caution">
    <text evidence="6">The sequence shown here is derived from an EMBL/GenBank/DDBJ whole genome shotgun (WGS) entry which is preliminary data.</text>
</comment>
<dbReference type="Gene3D" id="1.10.10.10">
    <property type="entry name" value="Winged helix-like DNA-binding domain superfamily/Winged helix DNA-binding domain"/>
    <property type="match status" value="2"/>
</dbReference>
<keyword evidence="1" id="KW-0805">Transcription regulation</keyword>
<evidence type="ECO:0000259" key="5">
    <source>
        <dbReference type="PROSITE" id="PS50949"/>
    </source>
</evidence>
<keyword evidence="3" id="KW-0804">Transcription</keyword>
<dbReference type="PANTHER" id="PTHR44846">
    <property type="entry name" value="MANNOSYL-D-GLYCERATE TRANSPORT/METABOLISM SYSTEM REPRESSOR MNGR-RELATED"/>
    <property type="match status" value="1"/>
</dbReference>
<dbReference type="InterPro" id="IPR036390">
    <property type="entry name" value="WH_DNA-bd_sf"/>
</dbReference>
<protein>
    <submittedName>
        <fullName evidence="6">GntR family transcriptional regulator</fullName>
    </submittedName>
</protein>
<accession>A0A365HCU8</accession>
<sequence>MPGLTVDSHDASSVRSSSASDEPSRPRLKGSGLGRDIHSEKRSRRHVPTATPWGAYRRIAETLWQRVAEGAYNSGSLMPSETALCAEFGVSRNTIRRALATLEADGLVTVLPGVGRVVRDRSSSSARVGRQALYRCIADRVRADIEDGTLPVGGAVPGELTLAARHGVSRWTAHRALVVLLDAGLVETVPGKGRVVRRRP</sequence>
<dbReference type="Proteomes" id="UP000251891">
    <property type="component" value="Unassembled WGS sequence"/>
</dbReference>
<keyword evidence="2" id="KW-0238">DNA-binding</keyword>
<dbReference type="InterPro" id="IPR050679">
    <property type="entry name" value="Bact_HTH_transcr_reg"/>
</dbReference>
<feature type="region of interest" description="Disordered" evidence="4">
    <location>
        <begin position="1"/>
        <end position="48"/>
    </location>
</feature>
<evidence type="ECO:0000256" key="2">
    <source>
        <dbReference type="ARBA" id="ARBA00023125"/>
    </source>
</evidence>
<evidence type="ECO:0000256" key="4">
    <source>
        <dbReference type="SAM" id="MobiDB-lite"/>
    </source>
</evidence>
<evidence type="ECO:0000313" key="7">
    <source>
        <dbReference type="Proteomes" id="UP000251891"/>
    </source>
</evidence>
<dbReference type="AlphaFoldDB" id="A0A365HCU8"/>
<dbReference type="CDD" id="cd07377">
    <property type="entry name" value="WHTH_GntR"/>
    <property type="match status" value="2"/>
</dbReference>
<dbReference type="EMBL" id="QLYX01000001">
    <property type="protein sequence ID" value="RAY16736.1"/>
    <property type="molecule type" value="Genomic_DNA"/>
</dbReference>
<dbReference type="RefSeq" id="WP_111862788.1">
    <property type="nucleotide sequence ID" value="NZ_QLYX01000001.1"/>
</dbReference>
<dbReference type="PRINTS" id="PR00035">
    <property type="entry name" value="HTHGNTR"/>
</dbReference>
<evidence type="ECO:0000313" key="6">
    <source>
        <dbReference type="EMBL" id="RAY16736.1"/>
    </source>
</evidence>
<feature type="domain" description="HTH gntR-type" evidence="5">
    <location>
        <begin position="131"/>
        <end position="199"/>
    </location>
</feature>
<reference evidence="6 7" key="1">
    <citation type="submission" date="2018-06" db="EMBL/GenBank/DDBJ databases">
        <title>Actinomadura craniellae sp. nov. isolated from marine sponge Craniella sp.</title>
        <authorList>
            <person name="Li L."/>
            <person name="Xu Q.H."/>
            <person name="Lin H.W."/>
            <person name="Lu Y.H."/>
        </authorList>
    </citation>
    <scope>NUCLEOTIDE SEQUENCE [LARGE SCALE GENOMIC DNA]</scope>
    <source>
        <strain evidence="6 7">LHW63021</strain>
    </source>
</reference>
<dbReference type="SUPFAM" id="SSF46785">
    <property type="entry name" value="Winged helix' DNA-binding domain"/>
    <property type="match status" value="2"/>
</dbReference>
<keyword evidence="7" id="KW-1185">Reference proteome</keyword>
<proteinExistence type="predicted"/>
<organism evidence="6 7">
    <name type="scientific">Actinomadura craniellae</name>
    <dbReference type="NCBI Taxonomy" id="2231787"/>
    <lineage>
        <taxon>Bacteria</taxon>
        <taxon>Bacillati</taxon>
        <taxon>Actinomycetota</taxon>
        <taxon>Actinomycetes</taxon>
        <taxon>Streptosporangiales</taxon>
        <taxon>Thermomonosporaceae</taxon>
        <taxon>Actinomadura</taxon>
    </lineage>
</organism>
<dbReference type="PROSITE" id="PS50949">
    <property type="entry name" value="HTH_GNTR"/>
    <property type="match status" value="2"/>
</dbReference>
<dbReference type="Pfam" id="PF00392">
    <property type="entry name" value="GntR"/>
    <property type="match status" value="2"/>
</dbReference>
<evidence type="ECO:0000256" key="3">
    <source>
        <dbReference type="ARBA" id="ARBA00023163"/>
    </source>
</evidence>
<dbReference type="PANTHER" id="PTHR44846:SF17">
    <property type="entry name" value="GNTR-FAMILY TRANSCRIPTIONAL REGULATOR"/>
    <property type="match status" value="1"/>
</dbReference>